<name>A0A8T2V6G1_CERRI</name>
<dbReference type="PANTHER" id="PTHR47380">
    <property type="entry name" value="OS02G0533000 PROTEIN"/>
    <property type="match status" value="1"/>
</dbReference>
<dbReference type="InterPro" id="IPR044200">
    <property type="entry name" value="At5g03900-like"/>
</dbReference>
<dbReference type="OMA" id="ARWFLIR"/>
<dbReference type="OrthoDB" id="4518at2759"/>
<organism evidence="2 3">
    <name type="scientific">Ceratopteris richardii</name>
    <name type="common">Triangle waterfern</name>
    <dbReference type="NCBI Taxonomy" id="49495"/>
    <lineage>
        <taxon>Eukaryota</taxon>
        <taxon>Viridiplantae</taxon>
        <taxon>Streptophyta</taxon>
        <taxon>Embryophyta</taxon>
        <taxon>Tracheophyta</taxon>
        <taxon>Polypodiopsida</taxon>
        <taxon>Polypodiidae</taxon>
        <taxon>Polypodiales</taxon>
        <taxon>Pteridineae</taxon>
        <taxon>Pteridaceae</taxon>
        <taxon>Parkerioideae</taxon>
        <taxon>Ceratopteris</taxon>
    </lineage>
</organism>
<dbReference type="PANTHER" id="PTHR47380:SF4">
    <property type="entry name" value="OS02G0533000 PROTEIN"/>
    <property type="match status" value="1"/>
</dbReference>
<feature type="transmembrane region" description="Helical" evidence="1">
    <location>
        <begin position="102"/>
        <end position="124"/>
    </location>
</feature>
<keyword evidence="3" id="KW-1185">Reference proteome</keyword>
<protein>
    <submittedName>
        <fullName evidence="2">Uncharacterized protein</fullName>
    </submittedName>
</protein>
<dbReference type="EMBL" id="CM035407">
    <property type="protein sequence ID" value="KAH7442961.1"/>
    <property type="molecule type" value="Genomic_DNA"/>
</dbReference>
<keyword evidence="1" id="KW-0812">Transmembrane</keyword>
<accession>A0A8T2V6G1</accession>
<evidence type="ECO:0000256" key="1">
    <source>
        <dbReference type="SAM" id="Phobius"/>
    </source>
</evidence>
<dbReference type="EMBL" id="CM035407">
    <property type="protein sequence ID" value="KAH7442962.1"/>
    <property type="molecule type" value="Genomic_DNA"/>
</dbReference>
<reference evidence="2" key="1">
    <citation type="submission" date="2021-08" db="EMBL/GenBank/DDBJ databases">
        <title>WGS assembly of Ceratopteris richardii.</title>
        <authorList>
            <person name="Marchant D.B."/>
            <person name="Chen G."/>
            <person name="Jenkins J."/>
            <person name="Shu S."/>
            <person name="Leebens-Mack J."/>
            <person name="Grimwood J."/>
            <person name="Schmutz J."/>
            <person name="Soltis P."/>
            <person name="Soltis D."/>
            <person name="Chen Z.-H."/>
        </authorList>
    </citation>
    <scope>NUCLEOTIDE SEQUENCE</scope>
    <source>
        <strain evidence="2">Whitten #5841</strain>
        <tissue evidence="2">Leaf</tissue>
    </source>
</reference>
<keyword evidence="1" id="KW-0472">Membrane</keyword>
<dbReference type="Proteomes" id="UP000825935">
    <property type="component" value="Chromosome 2"/>
</dbReference>
<evidence type="ECO:0000313" key="3">
    <source>
        <dbReference type="Proteomes" id="UP000825935"/>
    </source>
</evidence>
<evidence type="ECO:0000313" key="2">
    <source>
        <dbReference type="EMBL" id="KAH7442962.1"/>
    </source>
</evidence>
<gene>
    <name evidence="2" type="ORF">KP509_02G010100</name>
</gene>
<keyword evidence="1" id="KW-1133">Transmembrane helix</keyword>
<dbReference type="GO" id="GO:0009941">
    <property type="term" value="C:chloroplast envelope"/>
    <property type="evidence" value="ECO:0007669"/>
    <property type="project" value="TreeGrafter"/>
</dbReference>
<feature type="transmembrane region" description="Helical" evidence="1">
    <location>
        <begin position="62"/>
        <end position="82"/>
    </location>
</feature>
<proteinExistence type="predicted"/>
<sequence>MLPVLLRFDGEPEVDKSGNIVYRFPSLQRTASQWFSAATFDVSEPFTENSWAFSKANDMNRFLVIGLGVVNFIGVIILSSWLRDAALVGRFSTGLVPFMAKILPLLQVYTASFFAIPAIRWFSLQKKNAEISRRNAARAEWKQLLQWPDLMLRKKLESAAKLAKQTFIGQDQIIYSTQKDISDQDLEVQDWERRFREREYT</sequence>
<dbReference type="AlphaFoldDB" id="A0A8T2V6G1"/>
<comment type="caution">
    <text evidence="2">The sequence shown here is derived from an EMBL/GenBank/DDBJ whole genome shotgun (WGS) entry which is preliminary data.</text>
</comment>